<organism evidence="2 3">
    <name type="scientific">Brassica oleracea var. oleracea</name>
    <dbReference type="NCBI Taxonomy" id="109376"/>
    <lineage>
        <taxon>Eukaryota</taxon>
        <taxon>Viridiplantae</taxon>
        <taxon>Streptophyta</taxon>
        <taxon>Embryophyta</taxon>
        <taxon>Tracheophyta</taxon>
        <taxon>Spermatophyta</taxon>
        <taxon>Magnoliopsida</taxon>
        <taxon>eudicotyledons</taxon>
        <taxon>Gunneridae</taxon>
        <taxon>Pentapetalae</taxon>
        <taxon>rosids</taxon>
        <taxon>malvids</taxon>
        <taxon>Brassicales</taxon>
        <taxon>Brassicaceae</taxon>
        <taxon>Brassiceae</taxon>
        <taxon>Brassica</taxon>
    </lineage>
</organism>
<dbReference type="OMA" id="EAYWVAM"/>
<dbReference type="HOGENOM" id="CLU_610255_0_0_1"/>
<protein>
    <submittedName>
        <fullName evidence="2">Uncharacterized protein</fullName>
    </submittedName>
</protein>
<dbReference type="AlphaFoldDB" id="A0A0D3E8P9"/>
<evidence type="ECO:0000256" key="1">
    <source>
        <dbReference type="SAM" id="MobiDB-lite"/>
    </source>
</evidence>
<evidence type="ECO:0000313" key="3">
    <source>
        <dbReference type="Proteomes" id="UP000032141"/>
    </source>
</evidence>
<name>A0A0D3E8P9_BRAOL</name>
<reference evidence="2" key="2">
    <citation type="submission" date="2015-03" db="UniProtKB">
        <authorList>
            <consortium name="EnsemblPlants"/>
        </authorList>
    </citation>
    <scope>IDENTIFICATION</scope>
</reference>
<reference evidence="2 3" key="1">
    <citation type="journal article" date="2014" name="Genome Biol.">
        <title>Transcriptome and methylome profiling reveals relics of genome dominance in the mesopolyploid Brassica oleracea.</title>
        <authorList>
            <person name="Parkin I.A."/>
            <person name="Koh C."/>
            <person name="Tang H."/>
            <person name="Robinson S.J."/>
            <person name="Kagale S."/>
            <person name="Clarke W.E."/>
            <person name="Town C.D."/>
            <person name="Nixon J."/>
            <person name="Krishnakumar V."/>
            <person name="Bidwell S.L."/>
            <person name="Denoeud F."/>
            <person name="Belcram H."/>
            <person name="Links M.G."/>
            <person name="Just J."/>
            <person name="Clarke C."/>
            <person name="Bender T."/>
            <person name="Huebert T."/>
            <person name="Mason A.S."/>
            <person name="Pires J.C."/>
            <person name="Barker G."/>
            <person name="Moore J."/>
            <person name="Walley P.G."/>
            <person name="Manoli S."/>
            <person name="Batley J."/>
            <person name="Edwards D."/>
            <person name="Nelson M.N."/>
            <person name="Wang X."/>
            <person name="Paterson A.H."/>
            <person name="King G."/>
            <person name="Bancroft I."/>
            <person name="Chalhoub B."/>
            <person name="Sharpe A.G."/>
        </authorList>
    </citation>
    <scope>NUCLEOTIDE SEQUENCE</scope>
    <source>
        <strain evidence="2 3">cv. TO1000</strain>
    </source>
</reference>
<accession>A0A0D3E8P9</accession>
<dbReference type="Proteomes" id="UP000032141">
    <property type="component" value="Chromosome C9"/>
</dbReference>
<proteinExistence type="predicted"/>
<dbReference type="EnsemblPlants" id="Bo9g084560.1">
    <property type="protein sequence ID" value="Bo9g084560.1"/>
    <property type="gene ID" value="Bo9g084560"/>
</dbReference>
<keyword evidence="3" id="KW-1185">Reference proteome</keyword>
<dbReference type="Gramene" id="Bo9g084560.1">
    <property type="protein sequence ID" value="Bo9g084560.1"/>
    <property type="gene ID" value="Bo9g084560"/>
</dbReference>
<evidence type="ECO:0000313" key="2">
    <source>
        <dbReference type="EnsemblPlants" id="Bo9g084560.1"/>
    </source>
</evidence>
<feature type="region of interest" description="Disordered" evidence="1">
    <location>
        <begin position="378"/>
        <end position="407"/>
    </location>
</feature>
<sequence>MALHSNHGSVHDDDEVIPKAEFMPHSFDSEEAEAYWVAMTAPPAESWYLSRPPLRRDLDLPSKSSYPFLDTVREFCQVPDEVEFLIPKLGEHVDNPLEEVIIQTLNRFELSICQITLTGLQNIIRILVLSYERGMTLDADYFEALLRPLSSSGLLMYRLTPLLNPLWPFPEDLIVVRDFLRGEEETDPNMDGFVSRDVPMTRERDRSPKNKGVALDDNDFNAEEFPLSGWGSNFTPGDWSGTSDIPLPDCNFDDFFASLSPNLDPPLTLDKLSRSKTFADGSGLINGGMHVFNSALEVNYREARVGNEIRTLRPLILLIKGEPHPGSVVLDASALPAGSSTTPILVEDKERAADSMPPPPARKEIVLSLHAPSVVPVAQPKGRKRKFVKGGDGESSQQGDSSIASGLRGKDVQEFDVISTELGGRCRRSNPRGISRDASRCQRLLLPNG</sequence>